<keyword evidence="4" id="KW-1185">Reference proteome</keyword>
<feature type="domain" description="DUF6534" evidence="2">
    <location>
        <begin position="200"/>
        <end position="287"/>
    </location>
</feature>
<dbReference type="PANTHER" id="PTHR40465:SF1">
    <property type="entry name" value="DUF6534 DOMAIN-CONTAINING PROTEIN"/>
    <property type="match status" value="1"/>
</dbReference>
<feature type="transmembrane region" description="Helical" evidence="1">
    <location>
        <begin position="195"/>
        <end position="216"/>
    </location>
</feature>
<dbReference type="OrthoDB" id="3190888at2759"/>
<dbReference type="PANTHER" id="PTHR40465">
    <property type="entry name" value="CHROMOSOME 1, WHOLE GENOME SHOTGUN SEQUENCE"/>
    <property type="match status" value="1"/>
</dbReference>
<keyword evidence="1" id="KW-0472">Membrane</keyword>
<organism evidence="3 4">
    <name type="scientific">Collybiopsis confluens</name>
    <dbReference type="NCBI Taxonomy" id="2823264"/>
    <lineage>
        <taxon>Eukaryota</taxon>
        <taxon>Fungi</taxon>
        <taxon>Dikarya</taxon>
        <taxon>Basidiomycota</taxon>
        <taxon>Agaricomycotina</taxon>
        <taxon>Agaricomycetes</taxon>
        <taxon>Agaricomycetidae</taxon>
        <taxon>Agaricales</taxon>
        <taxon>Marasmiineae</taxon>
        <taxon>Omphalotaceae</taxon>
        <taxon>Collybiopsis</taxon>
    </lineage>
</organism>
<proteinExistence type="predicted"/>
<feature type="transmembrane region" description="Helical" evidence="1">
    <location>
        <begin position="80"/>
        <end position="101"/>
    </location>
</feature>
<feature type="transmembrane region" description="Helical" evidence="1">
    <location>
        <begin position="263"/>
        <end position="283"/>
    </location>
</feature>
<dbReference type="AlphaFoldDB" id="A0A8H5HUZ6"/>
<dbReference type="EMBL" id="JAACJN010000017">
    <property type="protein sequence ID" value="KAF5390074.1"/>
    <property type="molecule type" value="Genomic_DNA"/>
</dbReference>
<accession>A0A8H5HUZ6</accession>
<reference evidence="3 4" key="1">
    <citation type="journal article" date="2020" name="ISME J.">
        <title>Uncovering the hidden diversity of litter-decomposition mechanisms in mushroom-forming fungi.</title>
        <authorList>
            <person name="Floudas D."/>
            <person name="Bentzer J."/>
            <person name="Ahren D."/>
            <person name="Johansson T."/>
            <person name="Persson P."/>
            <person name="Tunlid A."/>
        </authorList>
    </citation>
    <scope>NUCLEOTIDE SEQUENCE [LARGE SCALE GENOMIC DNA]</scope>
    <source>
        <strain evidence="3 4">CBS 406.79</strain>
    </source>
</reference>
<evidence type="ECO:0000259" key="2">
    <source>
        <dbReference type="Pfam" id="PF20152"/>
    </source>
</evidence>
<dbReference type="Pfam" id="PF20152">
    <property type="entry name" value="DUF6534"/>
    <property type="match status" value="1"/>
</dbReference>
<keyword evidence="1" id="KW-0812">Transmembrane</keyword>
<dbReference type="Proteomes" id="UP000518752">
    <property type="component" value="Unassembled WGS sequence"/>
</dbReference>
<sequence length="364" mass="40852">MKKPIFRSHFPPFFHPRRFFEALPATYLIMVSVSPEVTIDNTLGALFVGFTGACCVYGVLLSQVYTYFVNYPMDRPVYKFIVLLVLALETADQAFIGHIYYHYGVTNFSNPFALIEGTQTWSLILQQLLGGIVGAIVKIAFALRVWRFSERNLWITGLILCLSLSGLGLAVAFTVKSFMLPNVFAVVQLRVLGTISLSVSMMTDIITALALCFFLSKLRTGYRQRFDQVLFPQVYNMRSNFGDTSVISVTTVILYNIMPSNLIFIGVYFILSKLYAISFLATLNTRRVIRGRGTDRQGTNSNHTNMFHLGTRAPSMGPTDMDGWEAAYAQSHLNPNDQIQKDFDHRSSFPLNSFASSTLAKSHA</sequence>
<feature type="transmembrane region" description="Helical" evidence="1">
    <location>
        <begin position="45"/>
        <end position="68"/>
    </location>
</feature>
<evidence type="ECO:0000256" key="1">
    <source>
        <dbReference type="SAM" id="Phobius"/>
    </source>
</evidence>
<feature type="transmembrane region" description="Helical" evidence="1">
    <location>
        <begin position="237"/>
        <end position="257"/>
    </location>
</feature>
<name>A0A8H5HUZ6_9AGAR</name>
<feature type="transmembrane region" description="Helical" evidence="1">
    <location>
        <begin position="121"/>
        <end position="141"/>
    </location>
</feature>
<comment type="caution">
    <text evidence="3">The sequence shown here is derived from an EMBL/GenBank/DDBJ whole genome shotgun (WGS) entry which is preliminary data.</text>
</comment>
<feature type="transmembrane region" description="Helical" evidence="1">
    <location>
        <begin position="153"/>
        <end position="175"/>
    </location>
</feature>
<keyword evidence="1" id="KW-1133">Transmembrane helix</keyword>
<dbReference type="InterPro" id="IPR045339">
    <property type="entry name" value="DUF6534"/>
</dbReference>
<protein>
    <recommendedName>
        <fullName evidence="2">DUF6534 domain-containing protein</fullName>
    </recommendedName>
</protein>
<evidence type="ECO:0000313" key="4">
    <source>
        <dbReference type="Proteomes" id="UP000518752"/>
    </source>
</evidence>
<gene>
    <name evidence="3" type="ORF">D9757_003750</name>
</gene>
<evidence type="ECO:0000313" key="3">
    <source>
        <dbReference type="EMBL" id="KAF5390074.1"/>
    </source>
</evidence>